<gene>
    <name evidence="1" type="ORF">JYE49_09345</name>
</gene>
<proteinExistence type="predicted"/>
<evidence type="ECO:0000313" key="1">
    <source>
        <dbReference type="EMBL" id="QUC66073.1"/>
    </source>
</evidence>
<keyword evidence="2" id="KW-1185">Reference proteome</keyword>
<accession>A0AC61MX15</accession>
<dbReference type="Proteomes" id="UP000682782">
    <property type="component" value="Chromosome"/>
</dbReference>
<dbReference type="EMBL" id="CP068393">
    <property type="protein sequence ID" value="QUC66073.1"/>
    <property type="molecule type" value="Genomic_DNA"/>
</dbReference>
<name>A0AC61MX15_9FIRM</name>
<protein>
    <submittedName>
        <fullName evidence="1">Metal-dependent transcriptional regulator</fullName>
    </submittedName>
</protein>
<evidence type="ECO:0000313" key="2">
    <source>
        <dbReference type="Proteomes" id="UP000682782"/>
    </source>
</evidence>
<sequence>MNIYESAEDYLEQILVLLEEKGYARSTDIAESLGVTKPSVSVAMKKLRENGYISMEKGGLISLTDKGYPIARRTYDRHLTLTKFFVSLGVDEVIARKDACKIEHDISEESFAAIRDSLQKA</sequence>
<reference evidence="1" key="1">
    <citation type="submission" date="2021-01" db="EMBL/GenBank/DDBJ databases">
        <title>Complete genome sequence of Clostridiales bacterium R-7.</title>
        <authorList>
            <person name="Mahoney-Kurpe S.C."/>
            <person name="Palevich N."/>
            <person name="Koike S."/>
            <person name="Moon C.D."/>
            <person name="Attwood G.T."/>
        </authorList>
    </citation>
    <scope>NUCLEOTIDE SEQUENCE</scope>
    <source>
        <strain evidence="1">R-7</strain>
    </source>
</reference>
<organism evidence="1 2">
    <name type="scientific">Aristaeella hokkaidonensis</name>
    <dbReference type="NCBI Taxonomy" id="3046382"/>
    <lineage>
        <taxon>Bacteria</taxon>
        <taxon>Bacillati</taxon>
        <taxon>Bacillota</taxon>
        <taxon>Clostridia</taxon>
        <taxon>Eubacteriales</taxon>
        <taxon>Aristaeellaceae</taxon>
        <taxon>Aristaeella</taxon>
    </lineage>
</organism>